<dbReference type="EMBL" id="DSTK01000021">
    <property type="protein sequence ID" value="HFK97060.1"/>
    <property type="molecule type" value="Genomic_DNA"/>
</dbReference>
<accession>A0A832EJ67</accession>
<dbReference type="AlphaFoldDB" id="A0A832EJ67"/>
<reference evidence="1" key="1">
    <citation type="journal article" date="2020" name="mSystems">
        <title>Genome- and Community-Level Interaction Insights into Carbon Utilization and Element Cycling Functions of Hydrothermarchaeota in Hydrothermal Sediment.</title>
        <authorList>
            <person name="Zhou Z."/>
            <person name="Liu Y."/>
            <person name="Xu W."/>
            <person name="Pan J."/>
            <person name="Luo Z.H."/>
            <person name="Li M."/>
        </authorList>
    </citation>
    <scope>NUCLEOTIDE SEQUENCE [LARGE SCALE GENOMIC DNA]</scope>
    <source>
        <strain evidence="1">SpSt-456</strain>
    </source>
</reference>
<name>A0A832EJ67_9BACT</name>
<evidence type="ECO:0000313" key="1">
    <source>
        <dbReference type="EMBL" id="HFK97060.1"/>
    </source>
</evidence>
<comment type="caution">
    <text evidence="1">The sequence shown here is derived from an EMBL/GenBank/DDBJ whole genome shotgun (WGS) entry which is preliminary data.</text>
</comment>
<evidence type="ECO:0008006" key="2">
    <source>
        <dbReference type="Google" id="ProtNLM"/>
    </source>
</evidence>
<sequence length="273" mass="29279">MVDYGAFQSLIQDAVKPRSLPLAVRFLSPEEPFPEKTRRPKAFLKKRVTICQGVTMARLYGWTVGLAKEDIVCVPALMGWGMADVEDRQGELSRLLQTVGFAAEASVAAAQASAMICPDQGAVGGILLSPLGKAQAEAHTVVVYCNPAQAMRLVQALTYGAHAGTEAGTACAAVTGSFGGKVECLQALYAPYAVDAPRIAIPGMGDRIFSMTQDDELVVAFPARFLPALAQGLEEAGRKIGARYPVTFYQNFEPEFPAPYKETAQRLGLFDED</sequence>
<dbReference type="PANTHER" id="PTHR37954:SF3">
    <property type="entry name" value="DUF169 DOMAIN-CONTAINING PROTEIN"/>
    <property type="match status" value="1"/>
</dbReference>
<dbReference type="PANTHER" id="PTHR37954">
    <property type="entry name" value="BLL4979 PROTEIN"/>
    <property type="match status" value="1"/>
</dbReference>
<proteinExistence type="predicted"/>
<dbReference type="Pfam" id="PF02596">
    <property type="entry name" value="DUF169"/>
    <property type="match status" value="1"/>
</dbReference>
<protein>
    <recommendedName>
        <fullName evidence="2">DUF169 domain-containing protein</fullName>
    </recommendedName>
</protein>
<dbReference type="InterPro" id="IPR003748">
    <property type="entry name" value="DUF169"/>
</dbReference>
<organism evidence="1">
    <name type="scientific">Desulfacinum infernum</name>
    <dbReference type="NCBI Taxonomy" id="35837"/>
    <lineage>
        <taxon>Bacteria</taxon>
        <taxon>Pseudomonadati</taxon>
        <taxon>Thermodesulfobacteriota</taxon>
        <taxon>Syntrophobacteria</taxon>
        <taxon>Syntrophobacterales</taxon>
        <taxon>Syntrophobacteraceae</taxon>
        <taxon>Desulfacinum</taxon>
    </lineage>
</organism>
<gene>
    <name evidence="1" type="ORF">ENS06_07010</name>
</gene>